<dbReference type="SUPFAM" id="SSF81296">
    <property type="entry name" value="E set domains"/>
    <property type="match status" value="1"/>
</dbReference>
<evidence type="ECO:0000259" key="3">
    <source>
        <dbReference type="PROSITE" id="PS50022"/>
    </source>
</evidence>
<dbReference type="CDD" id="cd02851">
    <property type="entry name" value="E_set_GO_C"/>
    <property type="match status" value="1"/>
</dbReference>
<dbReference type="PROSITE" id="PS50022">
    <property type="entry name" value="FA58C_3"/>
    <property type="match status" value="1"/>
</dbReference>
<dbReference type="PANTHER" id="PTHR32208:SF56">
    <property type="entry name" value="GALACTOSE OXIDASE-RELATED"/>
    <property type="match status" value="1"/>
</dbReference>
<dbReference type="InterPro" id="IPR013783">
    <property type="entry name" value="Ig-like_fold"/>
</dbReference>
<dbReference type="InterPro" id="IPR014756">
    <property type="entry name" value="Ig_E-set"/>
</dbReference>
<organism evidence="4 5">
    <name type="scientific">Lentzea atacamensis</name>
    <dbReference type="NCBI Taxonomy" id="531938"/>
    <lineage>
        <taxon>Bacteria</taxon>
        <taxon>Bacillati</taxon>
        <taxon>Actinomycetota</taxon>
        <taxon>Actinomycetes</taxon>
        <taxon>Pseudonocardiales</taxon>
        <taxon>Pseudonocardiaceae</taxon>
        <taxon>Lentzea</taxon>
    </lineage>
</organism>
<dbReference type="GO" id="GO:0005975">
    <property type="term" value="P:carbohydrate metabolic process"/>
    <property type="evidence" value="ECO:0007669"/>
    <property type="project" value="UniProtKB-ARBA"/>
</dbReference>
<dbReference type="Pfam" id="PF07250">
    <property type="entry name" value="Glyoxal_oxid_N"/>
    <property type="match status" value="1"/>
</dbReference>
<protein>
    <submittedName>
        <fullName evidence="4">Galactose oxidase</fullName>
    </submittedName>
</protein>
<dbReference type="SMART" id="SM00612">
    <property type="entry name" value="Kelch"/>
    <property type="match status" value="2"/>
</dbReference>
<dbReference type="Gene3D" id="2.60.120.260">
    <property type="entry name" value="Galactose-binding domain-like"/>
    <property type="match status" value="1"/>
</dbReference>
<dbReference type="Pfam" id="PF09118">
    <property type="entry name" value="GO-like_E_set"/>
    <property type="match status" value="1"/>
</dbReference>
<evidence type="ECO:0000313" key="4">
    <source>
        <dbReference type="EMBL" id="PWK81116.1"/>
    </source>
</evidence>
<evidence type="ECO:0000256" key="2">
    <source>
        <dbReference type="SAM" id="SignalP"/>
    </source>
</evidence>
<accession>A0A316HIN6</accession>
<dbReference type="AlphaFoldDB" id="A0A316HIN6"/>
<dbReference type="PANTHER" id="PTHR32208">
    <property type="entry name" value="SECRETED PROTEIN-RELATED"/>
    <property type="match status" value="1"/>
</dbReference>
<dbReference type="EMBL" id="QGHB01000019">
    <property type="protein sequence ID" value="PWK81116.1"/>
    <property type="molecule type" value="Genomic_DNA"/>
</dbReference>
<dbReference type="SUPFAM" id="SSF49785">
    <property type="entry name" value="Galactose-binding domain-like"/>
    <property type="match status" value="1"/>
</dbReference>
<dbReference type="InterPro" id="IPR015202">
    <property type="entry name" value="GO-like_E_set"/>
</dbReference>
<dbReference type="Gene3D" id="2.60.40.10">
    <property type="entry name" value="Immunoglobulins"/>
    <property type="match status" value="1"/>
</dbReference>
<gene>
    <name evidence="4" type="ORF">C8D88_11925</name>
</gene>
<name>A0A316HIN6_9PSEU</name>
<dbReference type="SUPFAM" id="SSF50965">
    <property type="entry name" value="Galactose oxidase, central domain"/>
    <property type="match status" value="1"/>
</dbReference>
<dbReference type="InterPro" id="IPR008979">
    <property type="entry name" value="Galactose-bd-like_sf"/>
</dbReference>
<dbReference type="Proteomes" id="UP000246005">
    <property type="component" value="Unassembled WGS sequence"/>
</dbReference>
<feature type="domain" description="F5/8 type C" evidence="3">
    <location>
        <begin position="40"/>
        <end position="192"/>
    </location>
</feature>
<dbReference type="Gene3D" id="2.130.10.80">
    <property type="entry name" value="Galactose oxidase/kelch, beta-propeller"/>
    <property type="match status" value="1"/>
</dbReference>
<dbReference type="InterPro" id="IPR037293">
    <property type="entry name" value="Gal_Oxidase_central_sf"/>
</dbReference>
<feature type="signal peptide" evidence="2">
    <location>
        <begin position="1"/>
        <end position="28"/>
    </location>
</feature>
<dbReference type="InterPro" id="IPR000421">
    <property type="entry name" value="FA58C"/>
</dbReference>
<dbReference type="Pfam" id="PF01344">
    <property type="entry name" value="Kelch_1"/>
    <property type="match status" value="1"/>
</dbReference>
<feature type="chain" id="PRO_5038354391" evidence="2">
    <location>
        <begin position="29"/>
        <end position="672"/>
    </location>
</feature>
<dbReference type="InterPro" id="IPR011043">
    <property type="entry name" value="Gal_Oxase/kelch_b-propeller"/>
</dbReference>
<evidence type="ECO:0000256" key="1">
    <source>
        <dbReference type="ARBA" id="ARBA00022729"/>
    </source>
</evidence>
<dbReference type="InterPro" id="IPR006652">
    <property type="entry name" value="Kelch_1"/>
</dbReference>
<evidence type="ECO:0000313" key="5">
    <source>
        <dbReference type="Proteomes" id="UP000246005"/>
    </source>
</evidence>
<reference evidence="4 5" key="1">
    <citation type="submission" date="2018-05" db="EMBL/GenBank/DDBJ databases">
        <title>Genomic Encyclopedia of Type Strains, Phase IV (KMG-IV): sequencing the most valuable type-strain genomes for metagenomic binning, comparative biology and taxonomic classification.</title>
        <authorList>
            <person name="Goeker M."/>
        </authorList>
    </citation>
    <scope>NUCLEOTIDE SEQUENCE [LARGE SCALE GENOMIC DNA]</scope>
    <source>
        <strain evidence="4 5">DSM 45480</strain>
    </source>
</reference>
<proteinExistence type="predicted"/>
<dbReference type="SMART" id="SM00231">
    <property type="entry name" value="FA58C"/>
    <property type="match status" value="1"/>
</dbReference>
<dbReference type="Pfam" id="PF00754">
    <property type="entry name" value="F5_F8_type_C"/>
    <property type="match status" value="1"/>
</dbReference>
<dbReference type="InterPro" id="IPR009880">
    <property type="entry name" value="Glyoxal_oxidase_N"/>
</dbReference>
<sequence length="672" mass="70056">MKRRTVARPIHLALIAAAVLSYVHVAQQGETGAHDHHQHVKIAAAAMIPAAEKLPRTGWVATASSEETAGDPVANVLDGDPATIWHSRWRTATPFPHWLTVDLRTTQRVSGLVYTPRTGRANGRIGRYQIHLSADGATWGEPVVTGTLADDAAVKTIGFAVSTARYVRLTALSEAGERGAWASAAEIDLLGDPGPRPPAQGDPSAVGTWGPTLGFPIVPAASAVLPNNKLLTWSAYAADNFGGANGYTQTAIMDLTTGQVSGRRVANTGHDMFCPGTSMLADGRILVTGGSNAKKVSVYDPRTDAWTSAPDMNISRGYQGQTTLSTGEAFTVGGSWSGGRGGKAGEVFSPKDNRWRSLPDVRPEPFLTADPAGAFRADNHAWLFAASGGRVFHAGPSAKMHWIDTAGRGKVTAAGTRGGDAMNGNAVMYDVGKILTLGGAPAYENADATKAAYTVDINGSTPAVRRVADMAEARAYVNSVVLPDGTVVVVGGQGRPVPFSDQTSVLEPELWNPATGRFTKLAPMATPRNYHSVANLLPDGTVFSGGGGMCGKCATNHPDGQIFVPSYLLNPDGSRKPRPVITSAPPTAAYGSAVTIGTDRAVEGFALMRISAATHSVDNDQRRIPLSSTAVSATSYRAAIPSDAGTAPPGNYLLFALDQAGTPSVAAPVRIG</sequence>
<comment type="caution">
    <text evidence="4">The sequence shown here is derived from an EMBL/GenBank/DDBJ whole genome shotgun (WGS) entry which is preliminary data.</text>
</comment>
<keyword evidence="1 2" id="KW-0732">Signal</keyword>